<evidence type="ECO:0000256" key="7">
    <source>
        <dbReference type="PIRSR" id="PIRSR601621-2"/>
    </source>
</evidence>
<dbReference type="GO" id="GO:0034599">
    <property type="term" value="P:cellular response to oxidative stress"/>
    <property type="evidence" value="ECO:0007669"/>
    <property type="project" value="InterPro"/>
</dbReference>
<evidence type="ECO:0000259" key="11">
    <source>
        <dbReference type="PROSITE" id="PS50873"/>
    </source>
</evidence>
<dbReference type="InterPro" id="IPR002016">
    <property type="entry name" value="Haem_peroxidase"/>
</dbReference>
<dbReference type="FunFam" id="1.10.520.10:FF:000021">
    <property type="entry name" value="Peroxidase"/>
    <property type="match status" value="1"/>
</dbReference>
<keyword evidence="7" id="KW-0408">Iron</keyword>
<keyword evidence="13" id="KW-1185">Reference proteome</keyword>
<keyword evidence="4 10" id="KW-0560">Oxidoreductase</keyword>
<dbReference type="Gene3D" id="1.10.420.10">
    <property type="entry name" value="Peroxidase, domain 2"/>
    <property type="match status" value="1"/>
</dbReference>
<evidence type="ECO:0000256" key="6">
    <source>
        <dbReference type="PIRSR" id="PIRSR601621-1"/>
    </source>
</evidence>
<evidence type="ECO:0000256" key="10">
    <source>
        <dbReference type="RuleBase" id="RU363051"/>
    </source>
</evidence>
<protein>
    <recommendedName>
        <fullName evidence="10">Peroxidase</fullName>
        <ecNumber evidence="10">1.11.1.-</ecNumber>
    </recommendedName>
</protein>
<dbReference type="Proteomes" id="UP000250140">
    <property type="component" value="Unassembled WGS sequence"/>
</dbReference>
<sequence length="334" mass="34748">MRLSTPILLASTASAISFPSLPNLPRGLSIPELNTSISALARHIPVPALFRRKDGGGGSCPAIWSTITKDLTAMFLDTTTAQCNDDARAAIREAFHDCGTWNKAQGSTGGCDGSLILAPETDRAENNGLQDISAKLLALATKRGVGVADLIQFAAAHAIVTCPGGPRITTYIGRKDSSTPAPPDLLPDVHASGDSLFALFADKGFSAVDLAALLGAHSTSKQFHVDESQAGAAQDSTPGLWDVKYYAETLNPPQGVFVLPSDRSLAAQAQVGKEFKGFVGNQGKWTGKFADAMTRLSVLGVPGGAAGLVDCTAALPGGTKRRDVRAAPVDDRAR</sequence>
<dbReference type="PROSITE" id="PS50873">
    <property type="entry name" value="PEROXIDASE_4"/>
    <property type="match status" value="1"/>
</dbReference>
<feature type="site" description="Transition state stabilizer" evidence="8">
    <location>
        <position position="92"/>
    </location>
</feature>
<dbReference type="InterPro" id="IPR001621">
    <property type="entry name" value="Ligninase"/>
</dbReference>
<keyword evidence="2 10" id="KW-0575">Peroxidase</keyword>
<keyword evidence="9" id="KW-1015">Disulfide bond</keyword>
<feature type="binding site" evidence="7">
    <location>
        <position position="235"/>
    </location>
    <ligand>
        <name>Ca(2+)</name>
        <dbReference type="ChEBI" id="CHEBI:29108"/>
        <label>2</label>
    </ligand>
</feature>
<comment type="similarity">
    <text evidence="1 10">Belongs to the peroxidase family. Ligninase subfamily.</text>
</comment>
<feature type="domain" description="Plant heme peroxidase family profile" evidence="11">
    <location>
        <begin position="87"/>
        <end position="328"/>
    </location>
</feature>
<feature type="binding site" evidence="7">
    <location>
        <position position="97"/>
    </location>
    <ligand>
        <name>Ca(2+)</name>
        <dbReference type="ChEBI" id="CHEBI:29108"/>
        <label>1</label>
    </ligand>
</feature>
<dbReference type="GO" id="GO:0020037">
    <property type="term" value="F:heme binding"/>
    <property type="evidence" value="ECO:0007669"/>
    <property type="project" value="UniProtKB-UniRule"/>
</dbReference>
<evidence type="ECO:0000256" key="4">
    <source>
        <dbReference type="ARBA" id="ARBA00023002"/>
    </source>
</evidence>
<feature type="binding site" evidence="7">
    <location>
        <position position="110"/>
    </location>
    <ligand>
        <name>Ca(2+)</name>
        <dbReference type="ChEBI" id="CHEBI:29108"/>
        <label>1</label>
    </ligand>
</feature>
<organism evidence="12 13">
    <name type="scientific">Glonium stellatum</name>
    <dbReference type="NCBI Taxonomy" id="574774"/>
    <lineage>
        <taxon>Eukaryota</taxon>
        <taxon>Fungi</taxon>
        <taxon>Dikarya</taxon>
        <taxon>Ascomycota</taxon>
        <taxon>Pezizomycotina</taxon>
        <taxon>Dothideomycetes</taxon>
        <taxon>Pleosporomycetidae</taxon>
        <taxon>Gloniales</taxon>
        <taxon>Gloniaceae</taxon>
        <taxon>Glonium</taxon>
    </lineage>
</organism>
<evidence type="ECO:0000256" key="3">
    <source>
        <dbReference type="ARBA" id="ARBA00022617"/>
    </source>
</evidence>
<evidence type="ECO:0000313" key="13">
    <source>
        <dbReference type="Proteomes" id="UP000250140"/>
    </source>
</evidence>
<dbReference type="GO" id="GO:0004601">
    <property type="term" value="F:peroxidase activity"/>
    <property type="evidence" value="ECO:0007669"/>
    <property type="project" value="UniProtKB-KW"/>
</dbReference>
<dbReference type="GO" id="GO:0042744">
    <property type="term" value="P:hydrogen peroxide catabolic process"/>
    <property type="evidence" value="ECO:0007669"/>
    <property type="project" value="TreeGrafter"/>
</dbReference>
<feature type="disulfide bond" evidence="9">
    <location>
        <begin position="83"/>
        <end position="162"/>
    </location>
</feature>
<evidence type="ECO:0000256" key="9">
    <source>
        <dbReference type="PIRSR" id="PIRSR601621-4"/>
    </source>
</evidence>
<dbReference type="PRINTS" id="PR00458">
    <property type="entry name" value="PEROXIDASE"/>
</dbReference>
<evidence type="ECO:0000256" key="1">
    <source>
        <dbReference type="ARBA" id="ARBA00006089"/>
    </source>
</evidence>
<proteinExistence type="inferred from homology"/>
<evidence type="ECO:0000256" key="5">
    <source>
        <dbReference type="ARBA" id="ARBA00023180"/>
    </source>
</evidence>
<feature type="binding site" evidence="7">
    <location>
        <position position="218"/>
    </location>
    <ligand>
        <name>Ca(2+)</name>
        <dbReference type="ChEBI" id="CHEBI:29108"/>
        <label>2</label>
    </ligand>
</feature>
<dbReference type="PANTHER" id="PTHR31356:SF66">
    <property type="entry name" value="CATALASE-PEROXIDASE"/>
    <property type="match status" value="1"/>
</dbReference>
<feature type="binding site" evidence="7">
    <location>
        <position position="114"/>
    </location>
    <ligand>
        <name>Ca(2+)</name>
        <dbReference type="ChEBI" id="CHEBI:29108"/>
        <label>1</label>
    </ligand>
</feature>
<dbReference type="GO" id="GO:0046872">
    <property type="term" value="F:metal ion binding"/>
    <property type="evidence" value="ECO:0007669"/>
    <property type="project" value="UniProtKB-UniRule"/>
</dbReference>
<evidence type="ECO:0000256" key="8">
    <source>
        <dbReference type="PIRSR" id="PIRSR601621-3"/>
    </source>
</evidence>
<dbReference type="InterPro" id="IPR010255">
    <property type="entry name" value="Haem_peroxidase_sf"/>
</dbReference>
<keyword evidence="3 7" id="KW-0349">Heme</keyword>
<feature type="binding site" evidence="7">
    <location>
        <position position="112"/>
    </location>
    <ligand>
        <name>Ca(2+)</name>
        <dbReference type="ChEBI" id="CHEBI:29108"/>
        <label>1</label>
    </ligand>
</feature>
<feature type="binding site" evidence="7">
    <location>
        <position position="242"/>
    </location>
    <ligand>
        <name>Ca(2+)</name>
        <dbReference type="ChEBI" id="CHEBI:29108"/>
        <label>2</label>
    </ligand>
</feature>
<keyword evidence="7 10" id="KW-0479">Metal-binding</keyword>
<dbReference type="AlphaFoldDB" id="A0A8E2F0P6"/>
<dbReference type="PANTHER" id="PTHR31356">
    <property type="entry name" value="THYLAKOID LUMENAL 29 KDA PROTEIN, CHLOROPLASTIC-RELATED"/>
    <property type="match status" value="1"/>
</dbReference>
<dbReference type="Gene3D" id="1.10.520.10">
    <property type="match status" value="1"/>
</dbReference>
<dbReference type="SUPFAM" id="SSF48113">
    <property type="entry name" value="Heme-dependent peroxidases"/>
    <property type="match status" value="1"/>
</dbReference>
<dbReference type="InterPro" id="IPR044831">
    <property type="entry name" value="Ccp1-like"/>
</dbReference>
<dbReference type="EMBL" id="KV749714">
    <property type="protein sequence ID" value="OCL08123.1"/>
    <property type="molecule type" value="Genomic_DNA"/>
</dbReference>
<keyword evidence="7 10" id="KW-0106">Calcium</keyword>
<dbReference type="EC" id="1.11.1.-" evidence="10"/>
<keyword evidence="5" id="KW-0325">Glycoprotein</keyword>
<accession>A0A8E2F0P6</accession>
<dbReference type="GO" id="GO:0000302">
    <property type="term" value="P:response to reactive oxygen species"/>
    <property type="evidence" value="ECO:0007669"/>
    <property type="project" value="TreeGrafter"/>
</dbReference>
<feature type="binding site" evidence="7">
    <location>
        <position position="237"/>
    </location>
    <ligand>
        <name>Ca(2+)</name>
        <dbReference type="ChEBI" id="CHEBI:29108"/>
        <label>2</label>
    </ligand>
</feature>
<evidence type="ECO:0000313" key="12">
    <source>
        <dbReference type="EMBL" id="OCL08123.1"/>
    </source>
</evidence>
<gene>
    <name evidence="12" type="ORF">AOQ84DRAFT_293784</name>
</gene>
<comment type="cofactor">
    <cofactor evidence="7">
        <name>heme b</name>
        <dbReference type="ChEBI" id="CHEBI:60344"/>
    </cofactor>
    <text evidence="7">Binds 1 heme b (iron(II)-protoporphyrin IX) group per subunit.</text>
</comment>
<reference evidence="12 13" key="1">
    <citation type="journal article" date="2016" name="Nat. Commun.">
        <title>Ectomycorrhizal ecology is imprinted in the genome of the dominant symbiotic fungus Cenococcum geophilum.</title>
        <authorList>
            <consortium name="DOE Joint Genome Institute"/>
            <person name="Peter M."/>
            <person name="Kohler A."/>
            <person name="Ohm R.A."/>
            <person name="Kuo A."/>
            <person name="Krutzmann J."/>
            <person name="Morin E."/>
            <person name="Arend M."/>
            <person name="Barry K.W."/>
            <person name="Binder M."/>
            <person name="Choi C."/>
            <person name="Clum A."/>
            <person name="Copeland A."/>
            <person name="Grisel N."/>
            <person name="Haridas S."/>
            <person name="Kipfer T."/>
            <person name="LaButti K."/>
            <person name="Lindquist E."/>
            <person name="Lipzen A."/>
            <person name="Maire R."/>
            <person name="Meier B."/>
            <person name="Mihaltcheva S."/>
            <person name="Molinier V."/>
            <person name="Murat C."/>
            <person name="Poggeler S."/>
            <person name="Quandt C.A."/>
            <person name="Sperisen C."/>
            <person name="Tritt A."/>
            <person name="Tisserant E."/>
            <person name="Crous P.W."/>
            <person name="Henrissat B."/>
            <person name="Nehls U."/>
            <person name="Egli S."/>
            <person name="Spatafora J.W."/>
            <person name="Grigoriev I.V."/>
            <person name="Martin F.M."/>
        </authorList>
    </citation>
    <scope>NUCLEOTIDE SEQUENCE [LARGE SCALE GENOMIC DNA]</scope>
    <source>
        <strain evidence="12 13">CBS 207.34</strain>
    </source>
</reference>
<evidence type="ECO:0000256" key="2">
    <source>
        <dbReference type="ARBA" id="ARBA00022559"/>
    </source>
</evidence>
<comment type="cofactor">
    <cofactor evidence="7 10">
        <name>Ca(2+)</name>
        <dbReference type="ChEBI" id="CHEBI:29108"/>
    </cofactor>
    <text evidence="7 10">Binds 2 calcium ions per subunit.</text>
</comment>
<dbReference type="OrthoDB" id="2113341at2759"/>
<dbReference type="Pfam" id="PF00141">
    <property type="entry name" value="peroxidase"/>
    <property type="match status" value="1"/>
</dbReference>
<dbReference type="PRINTS" id="PR00462">
    <property type="entry name" value="LIGNINASE"/>
</dbReference>
<feature type="binding site" description="axial binding residue" evidence="7">
    <location>
        <position position="217"/>
    </location>
    <ligand>
        <name>heme b</name>
        <dbReference type="ChEBI" id="CHEBI:60344"/>
    </ligand>
    <ligandPart>
        <name>Fe</name>
        <dbReference type="ChEBI" id="CHEBI:18248"/>
    </ligandPart>
</feature>
<name>A0A8E2F0P6_9PEZI</name>
<feature type="active site" description="Proton acceptor" evidence="6">
    <location>
        <position position="96"/>
    </location>
</feature>